<proteinExistence type="predicted"/>
<organism evidence="2 3">
    <name type="scientific">Solirubrobacter pauli</name>
    <dbReference type="NCBI Taxonomy" id="166793"/>
    <lineage>
        <taxon>Bacteria</taxon>
        <taxon>Bacillati</taxon>
        <taxon>Actinomycetota</taxon>
        <taxon>Thermoleophilia</taxon>
        <taxon>Solirubrobacterales</taxon>
        <taxon>Solirubrobacteraceae</taxon>
        <taxon>Solirubrobacter</taxon>
    </lineage>
</organism>
<evidence type="ECO:0000313" key="2">
    <source>
        <dbReference type="EMBL" id="RKQ86785.1"/>
    </source>
</evidence>
<comment type="caution">
    <text evidence="2">The sequence shown here is derived from an EMBL/GenBank/DDBJ whole genome shotgun (WGS) entry which is preliminary data.</text>
</comment>
<feature type="signal peptide" evidence="1">
    <location>
        <begin position="1"/>
        <end position="18"/>
    </location>
</feature>
<evidence type="ECO:0000256" key="1">
    <source>
        <dbReference type="SAM" id="SignalP"/>
    </source>
</evidence>
<sequence length="121" mass="12607">MALAVALAGLVLPAAATAQVPSDLTDWNLTETTSTWGSTYSVSSSGGGPVQYRWLDTPAKATVISGNTCSDLALVGSATIGVNDTSYKLLFSTWAGYCFRLRGRTTSGSGSMVNHDGRVLR</sequence>
<dbReference type="RefSeq" id="WP_121254805.1">
    <property type="nucleotide sequence ID" value="NZ_RBIL01000002.1"/>
</dbReference>
<keyword evidence="1" id="KW-0732">Signal</keyword>
<protein>
    <submittedName>
        <fullName evidence="2">Uncharacterized protein</fullName>
    </submittedName>
</protein>
<name>A0A660L0B7_9ACTN</name>
<dbReference type="OrthoDB" id="9867088at2"/>
<reference evidence="2 3" key="1">
    <citation type="submission" date="2018-10" db="EMBL/GenBank/DDBJ databases">
        <title>Genomic Encyclopedia of Archaeal and Bacterial Type Strains, Phase II (KMG-II): from individual species to whole genera.</title>
        <authorList>
            <person name="Goeker M."/>
        </authorList>
    </citation>
    <scope>NUCLEOTIDE SEQUENCE [LARGE SCALE GENOMIC DNA]</scope>
    <source>
        <strain evidence="2 3">DSM 14954</strain>
    </source>
</reference>
<gene>
    <name evidence="2" type="ORF">C8N24_4800</name>
</gene>
<dbReference type="EMBL" id="RBIL01000002">
    <property type="protein sequence ID" value="RKQ86785.1"/>
    <property type="molecule type" value="Genomic_DNA"/>
</dbReference>
<dbReference type="Proteomes" id="UP000278962">
    <property type="component" value="Unassembled WGS sequence"/>
</dbReference>
<keyword evidence="3" id="KW-1185">Reference proteome</keyword>
<feature type="chain" id="PRO_5024989643" evidence="1">
    <location>
        <begin position="19"/>
        <end position="121"/>
    </location>
</feature>
<evidence type="ECO:0000313" key="3">
    <source>
        <dbReference type="Proteomes" id="UP000278962"/>
    </source>
</evidence>
<accession>A0A660L0B7</accession>
<dbReference type="AlphaFoldDB" id="A0A660L0B7"/>